<feature type="non-terminal residue" evidence="1">
    <location>
        <position position="1"/>
    </location>
</feature>
<gene>
    <name evidence="1" type="ORF">S01H1_70235</name>
</gene>
<comment type="caution">
    <text evidence="1">The sequence shown here is derived from an EMBL/GenBank/DDBJ whole genome shotgun (WGS) entry which is preliminary data.</text>
</comment>
<protein>
    <submittedName>
        <fullName evidence="1">Uncharacterized protein</fullName>
    </submittedName>
</protein>
<evidence type="ECO:0000313" key="1">
    <source>
        <dbReference type="EMBL" id="GAG31903.1"/>
    </source>
</evidence>
<dbReference type="AlphaFoldDB" id="X0X5G1"/>
<accession>X0X5G1</accession>
<organism evidence="1">
    <name type="scientific">marine sediment metagenome</name>
    <dbReference type="NCBI Taxonomy" id="412755"/>
    <lineage>
        <taxon>unclassified sequences</taxon>
        <taxon>metagenomes</taxon>
        <taxon>ecological metagenomes</taxon>
    </lineage>
</organism>
<proteinExistence type="predicted"/>
<name>X0X5G1_9ZZZZ</name>
<dbReference type="EMBL" id="BARS01046692">
    <property type="protein sequence ID" value="GAG31903.1"/>
    <property type="molecule type" value="Genomic_DNA"/>
</dbReference>
<sequence>AEFRELDINDPEYQSKLEELQAAYNAAYTRMLDELRTIGLQNISSVPEFDFQNLLPFLYLLQADCL</sequence>
<reference evidence="1" key="1">
    <citation type="journal article" date="2014" name="Front. Microbiol.">
        <title>High frequency of phylogenetically diverse reductive dehalogenase-homologous genes in deep subseafloor sedimentary metagenomes.</title>
        <authorList>
            <person name="Kawai M."/>
            <person name="Futagami T."/>
            <person name="Toyoda A."/>
            <person name="Takaki Y."/>
            <person name="Nishi S."/>
            <person name="Hori S."/>
            <person name="Arai W."/>
            <person name="Tsubouchi T."/>
            <person name="Morono Y."/>
            <person name="Uchiyama I."/>
            <person name="Ito T."/>
            <person name="Fujiyama A."/>
            <person name="Inagaki F."/>
            <person name="Takami H."/>
        </authorList>
    </citation>
    <scope>NUCLEOTIDE SEQUENCE</scope>
    <source>
        <strain evidence="1">Expedition CK06-06</strain>
    </source>
</reference>